<evidence type="ECO:0000256" key="5">
    <source>
        <dbReference type="ARBA" id="ARBA00022691"/>
    </source>
</evidence>
<dbReference type="GO" id="GO:0030735">
    <property type="term" value="F:carnosine N-methyltransferase activity"/>
    <property type="evidence" value="ECO:0007669"/>
    <property type="project" value="UniProtKB-EC"/>
</dbReference>
<proteinExistence type="inferred from homology"/>
<dbReference type="PANTHER" id="PTHR12303:SF6">
    <property type="entry name" value="CARNOSINE N-METHYLTRANSFERASE"/>
    <property type="match status" value="1"/>
</dbReference>
<accession>A0AB34KWZ2</accession>
<dbReference type="InterPro" id="IPR029063">
    <property type="entry name" value="SAM-dependent_MTases_sf"/>
</dbReference>
<evidence type="ECO:0000313" key="8">
    <source>
        <dbReference type="Proteomes" id="UP000803884"/>
    </source>
</evidence>
<protein>
    <recommendedName>
        <fullName evidence="2">carnosine N-methyltransferase</fullName>
        <ecNumber evidence="2">2.1.1.22</ecNumber>
    </recommendedName>
</protein>
<evidence type="ECO:0000256" key="2">
    <source>
        <dbReference type="ARBA" id="ARBA00012003"/>
    </source>
</evidence>
<feature type="region of interest" description="Disordered" evidence="6">
    <location>
        <begin position="328"/>
        <end position="359"/>
    </location>
</feature>
<gene>
    <name evidence="7" type="ORF">WHR41_03515</name>
</gene>
<dbReference type="Pfam" id="PF07942">
    <property type="entry name" value="CARME"/>
    <property type="match status" value="1"/>
</dbReference>
<dbReference type="EC" id="2.1.1.22" evidence="2"/>
<dbReference type="PANTHER" id="PTHR12303">
    <property type="entry name" value="CARNOSINE N-METHYLTRANSFERASE"/>
    <property type="match status" value="1"/>
</dbReference>
<evidence type="ECO:0000256" key="1">
    <source>
        <dbReference type="ARBA" id="ARBA00010086"/>
    </source>
</evidence>
<name>A0AB34KWZ2_9PEZI</name>
<reference evidence="7 8" key="1">
    <citation type="journal article" date="2020" name="Microbiol. Resour. Announc.">
        <title>Draft Genome Sequence of a Cladosporium Species Isolated from the Mesophotic Ascidian Didemnum maculosum.</title>
        <authorList>
            <person name="Gioti A."/>
            <person name="Siaperas R."/>
            <person name="Nikolaivits E."/>
            <person name="Le Goff G."/>
            <person name="Ouazzani J."/>
            <person name="Kotoulas G."/>
            <person name="Topakas E."/>
        </authorList>
    </citation>
    <scope>NUCLEOTIDE SEQUENCE [LARGE SCALE GENOMIC DNA]</scope>
    <source>
        <strain evidence="7 8">TM138-S3</strain>
    </source>
</reference>
<sequence length="415" mass="46630">MAAQREEIDPLSDPEERRVLHAALDSFRQYRQAAHYNITHVRRQAFYSLPAAHVDILSEPPFSLPQTFRDVDDAIDSNAEIAEAILEAGLTMYGIDPHDKSWQGTATPRDMDKARSTIRQLYRDWSDEGRQELSKVFEPIKTTLHGFLSDFNTSPSKDRSASRVLVPGAGLGRLVFDLVAEGYTVEGNEISYHQLIASYYILNGTGKAEQHTLYPWALNFSNHLRRENQLRAVGIPDIHLAEFLESTSSASELHYSERMSMSAGDFCVLYRQPETRESFSAVATCFFIDTAPNVINYIETIKNCLRPGGIWVNGGPLLWHFESSPTPAEKQAAKHNSGSVAEAADTVDPSASNQGIGDPGSFELSNDEMVALVQRFGFEILRHEERSDKTAGYILDDRSMLTNYYRPSFWVARKL</sequence>
<dbReference type="RefSeq" id="XP_069230935.1">
    <property type="nucleotide sequence ID" value="XM_069372121.1"/>
</dbReference>
<keyword evidence="4" id="KW-0808">Transferase</keyword>
<dbReference type="GeneID" id="96004959"/>
<keyword evidence="3" id="KW-0489">Methyltransferase</keyword>
<keyword evidence="5" id="KW-0949">S-adenosyl-L-methionine</keyword>
<dbReference type="SMART" id="SM01296">
    <property type="entry name" value="N2227"/>
    <property type="match status" value="1"/>
</dbReference>
<evidence type="ECO:0000256" key="6">
    <source>
        <dbReference type="SAM" id="MobiDB-lite"/>
    </source>
</evidence>
<organism evidence="7 8">
    <name type="scientific">Cladosporium halotolerans</name>
    <dbReference type="NCBI Taxonomy" id="1052096"/>
    <lineage>
        <taxon>Eukaryota</taxon>
        <taxon>Fungi</taxon>
        <taxon>Dikarya</taxon>
        <taxon>Ascomycota</taxon>
        <taxon>Pezizomycotina</taxon>
        <taxon>Dothideomycetes</taxon>
        <taxon>Dothideomycetidae</taxon>
        <taxon>Cladosporiales</taxon>
        <taxon>Cladosporiaceae</taxon>
        <taxon>Cladosporium</taxon>
    </lineage>
</organism>
<dbReference type="SUPFAM" id="SSF53335">
    <property type="entry name" value="S-adenosyl-L-methionine-dependent methyltransferases"/>
    <property type="match status" value="1"/>
</dbReference>
<dbReference type="Gene3D" id="3.40.50.150">
    <property type="entry name" value="Vaccinia Virus protein VP39"/>
    <property type="match status" value="1"/>
</dbReference>
<dbReference type="GO" id="GO:0032259">
    <property type="term" value="P:methylation"/>
    <property type="evidence" value="ECO:0007669"/>
    <property type="project" value="UniProtKB-KW"/>
</dbReference>
<keyword evidence="8" id="KW-1185">Reference proteome</keyword>
<dbReference type="InterPro" id="IPR012901">
    <property type="entry name" value="CARME"/>
</dbReference>
<dbReference type="Proteomes" id="UP000803884">
    <property type="component" value="Unassembled WGS sequence"/>
</dbReference>
<dbReference type="EMBL" id="JAAQHG020000009">
    <property type="protein sequence ID" value="KAL1587830.1"/>
    <property type="molecule type" value="Genomic_DNA"/>
</dbReference>
<comment type="caution">
    <text evidence="7">The sequence shown here is derived from an EMBL/GenBank/DDBJ whole genome shotgun (WGS) entry which is preliminary data.</text>
</comment>
<evidence type="ECO:0000256" key="4">
    <source>
        <dbReference type="ARBA" id="ARBA00022679"/>
    </source>
</evidence>
<comment type="similarity">
    <text evidence="1">Belongs to the carnosine N-methyltransferase family.</text>
</comment>
<evidence type="ECO:0000313" key="7">
    <source>
        <dbReference type="EMBL" id="KAL1587830.1"/>
    </source>
</evidence>
<dbReference type="AlphaFoldDB" id="A0AB34KWZ2"/>
<evidence type="ECO:0000256" key="3">
    <source>
        <dbReference type="ARBA" id="ARBA00022603"/>
    </source>
</evidence>